<evidence type="ECO:0000256" key="1">
    <source>
        <dbReference type="ARBA" id="ARBA00022801"/>
    </source>
</evidence>
<organism evidence="6 7">
    <name type="scientific">Campylobacter mucosalis CCUG 21559</name>
    <dbReference type="NCBI Taxonomy" id="1032067"/>
    <lineage>
        <taxon>Bacteria</taxon>
        <taxon>Pseudomonadati</taxon>
        <taxon>Campylobacterota</taxon>
        <taxon>Epsilonproteobacteria</taxon>
        <taxon>Campylobacterales</taxon>
        <taxon>Campylobacteraceae</taxon>
        <taxon>Campylobacter</taxon>
    </lineage>
</organism>
<dbReference type="SUPFAM" id="SSF52738">
    <property type="entry name" value="Methylesterase CheB, C-terminal domain"/>
    <property type="match status" value="1"/>
</dbReference>
<dbReference type="GO" id="GO:0008984">
    <property type="term" value="F:protein-glutamate methylesterase activity"/>
    <property type="evidence" value="ECO:0007669"/>
    <property type="project" value="UniProtKB-EC"/>
</dbReference>
<proteinExistence type="predicted"/>
<evidence type="ECO:0000256" key="3">
    <source>
        <dbReference type="ARBA" id="ARBA00048267"/>
    </source>
</evidence>
<reference evidence="6 7" key="1">
    <citation type="submission" date="2016-07" db="EMBL/GenBank/DDBJ databases">
        <title>Comparative genomics of the Campylobacter concisus group.</title>
        <authorList>
            <person name="Miller W.G."/>
            <person name="Yee E."/>
            <person name="Chapman M.H."/>
            <person name="Huynh S."/>
            <person name="Bono J.L."/>
            <person name="On S.L.W."/>
            <person name="StLeger J."/>
            <person name="Foster G."/>
            <person name="Parker C.T."/>
        </authorList>
    </citation>
    <scope>NUCLEOTIDE SEQUENCE [LARGE SCALE GENOMIC DNA]</scope>
    <source>
        <strain evidence="6 7">CCUG 21559</strain>
    </source>
</reference>
<dbReference type="CDD" id="cd16432">
    <property type="entry name" value="CheB_Rec"/>
    <property type="match status" value="1"/>
</dbReference>
<dbReference type="GO" id="GO:0005737">
    <property type="term" value="C:cytoplasm"/>
    <property type="evidence" value="ECO:0007669"/>
    <property type="project" value="InterPro"/>
</dbReference>
<dbReference type="InterPro" id="IPR000673">
    <property type="entry name" value="Sig_transdc_resp-reg_Me-estase"/>
</dbReference>
<dbReference type="RefSeq" id="WP_169752903.1">
    <property type="nucleotide sequence ID" value="NZ_CP012542.1"/>
</dbReference>
<dbReference type="PANTHER" id="PTHR42872:SF6">
    <property type="entry name" value="PROTEIN-GLUTAMATE METHYLESTERASE_PROTEIN-GLUTAMINE GLUTAMINASE"/>
    <property type="match status" value="1"/>
</dbReference>
<keyword evidence="4" id="KW-0145">Chemotaxis</keyword>
<feature type="active site" evidence="4">
    <location>
        <position position="37"/>
    </location>
</feature>
<name>A0A6G5QIA5_9BACT</name>
<feature type="active site" evidence="4">
    <location>
        <position position="129"/>
    </location>
</feature>
<dbReference type="InterPro" id="IPR035909">
    <property type="entry name" value="CheB_C"/>
</dbReference>
<evidence type="ECO:0000313" key="6">
    <source>
        <dbReference type="EMBL" id="QCD45425.1"/>
    </source>
</evidence>
<comment type="catalytic activity">
    <reaction evidence="3">
        <text>[protein]-L-glutamate 5-O-methyl ester + H2O = L-glutamyl-[protein] + methanol + H(+)</text>
        <dbReference type="Rhea" id="RHEA:23236"/>
        <dbReference type="Rhea" id="RHEA-COMP:10208"/>
        <dbReference type="Rhea" id="RHEA-COMP:10311"/>
        <dbReference type="ChEBI" id="CHEBI:15377"/>
        <dbReference type="ChEBI" id="CHEBI:15378"/>
        <dbReference type="ChEBI" id="CHEBI:17790"/>
        <dbReference type="ChEBI" id="CHEBI:29973"/>
        <dbReference type="ChEBI" id="CHEBI:82795"/>
        <dbReference type="EC" id="3.1.1.61"/>
    </reaction>
</comment>
<gene>
    <name evidence="6" type="primary">cheB'</name>
    <name evidence="6" type="ORF">CMUC_1676</name>
</gene>
<dbReference type="AlphaFoldDB" id="A0A6G5QIA5"/>
<feature type="active site" evidence="4">
    <location>
        <position position="11"/>
    </location>
</feature>
<dbReference type="PROSITE" id="PS50122">
    <property type="entry name" value="CHEB"/>
    <property type="match status" value="1"/>
</dbReference>
<feature type="domain" description="CheB-type methylesterase" evidence="5">
    <location>
        <begin position="1"/>
        <end position="187"/>
    </location>
</feature>
<dbReference type="PANTHER" id="PTHR42872">
    <property type="entry name" value="PROTEIN-GLUTAMATE METHYLESTERASE/PROTEIN-GLUTAMINE GLUTAMINASE"/>
    <property type="match status" value="1"/>
</dbReference>
<dbReference type="Pfam" id="PF01339">
    <property type="entry name" value="CheB_methylest"/>
    <property type="match status" value="1"/>
</dbReference>
<accession>A0A6G5QIA5</accession>
<dbReference type="EC" id="3.1.1.61" evidence="2"/>
<dbReference type="Proteomes" id="UP000503264">
    <property type="component" value="Chromosome"/>
</dbReference>
<sequence length="187" mass="20116">MAQKLVLIGASTGGPGHIKKILKDVSLNGASVIIAQHMNKMFIPSFATQVSKECGIEVEILSDRAILKDKVYVCDQNFKINETMPFGVKPETKIVTTFTPNVDMLFHSGVSICKSADVMAILMTGIGDDGAAGLAALYKAGAKCIAESEESAIVYGMPKRAKEINPNVKVLNVMGIRKELQEFLNAI</sequence>
<keyword evidence="1 4" id="KW-0378">Hydrolase</keyword>
<evidence type="ECO:0000259" key="5">
    <source>
        <dbReference type="PROSITE" id="PS50122"/>
    </source>
</evidence>
<dbReference type="EMBL" id="CP012542">
    <property type="protein sequence ID" value="QCD45425.1"/>
    <property type="molecule type" value="Genomic_DNA"/>
</dbReference>
<dbReference type="Gene3D" id="3.40.50.180">
    <property type="entry name" value="Methylesterase CheB, C-terminal domain"/>
    <property type="match status" value="1"/>
</dbReference>
<protein>
    <recommendedName>
        <fullName evidence="2">protein-glutamate methylesterase</fullName>
        <ecNumber evidence="2">3.1.1.61</ecNumber>
    </recommendedName>
</protein>
<dbReference type="GO" id="GO:0006935">
    <property type="term" value="P:chemotaxis"/>
    <property type="evidence" value="ECO:0007669"/>
    <property type="project" value="UniProtKB-UniRule"/>
</dbReference>
<evidence type="ECO:0000256" key="4">
    <source>
        <dbReference type="PROSITE-ProRule" id="PRU00050"/>
    </source>
</evidence>
<evidence type="ECO:0000256" key="2">
    <source>
        <dbReference type="ARBA" id="ARBA00039140"/>
    </source>
</evidence>
<keyword evidence="7" id="KW-1185">Reference proteome</keyword>
<evidence type="ECO:0000313" key="7">
    <source>
        <dbReference type="Proteomes" id="UP000503264"/>
    </source>
</evidence>
<dbReference type="GO" id="GO:0000156">
    <property type="term" value="F:phosphorelay response regulator activity"/>
    <property type="evidence" value="ECO:0007669"/>
    <property type="project" value="InterPro"/>
</dbReference>